<feature type="region of interest" description="Disordered" evidence="1">
    <location>
        <begin position="24"/>
        <end position="74"/>
    </location>
</feature>
<sequence>MDSCAALFARPSLELEPPFKLVGSVLSEESSLEDPPSRVPTWSRLKSDAESLPWSPTGSAGEHSAASRRADVPEHPFDAPQQEILSQTQVMSKVLASLCDAQQYHMPRYKNWKNTKPERVRTALRQRPPWSGHRQRHGVPGSAREGILKVLRQLFGRHFQDEEVRVEVARPGVGLDGTLELPRLEAMIYGRAAPLSGCCGSSVLSFFDATCGVAVICVRRTCRCPALVLQPLSEPLRLSIWGLYLALTDGVLPKHRPPPAARATHAPEMTTHAGGLKEELQPLLLEPPKEPKSCEDHVTGSSRVPLEQPLEPERRVNDLEAEEAGWERGGRPAAAWDQFAPKTLRSPKAGSLPTAHVCARGGPVVDPTAFNRTIVLRTGAGGGAAGGGAAEANHMMKTWMILEFFSSKQSTSYWCLPTASETVRKPLDRRPKVLLANEPTFGSRIAPLTWAESFPLSAMDWIQCSNPSSSPEQLAAHPASEPFRTDMANPREAALFWVG</sequence>
<keyword evidence="3" id="KW-1185">Reference proteome</keyword>
<name>A0ABP0RI04_9DINO</name>
<dbReference type="EMBL" id="CAXAMN010025940">
    <property type="protein sequence ID" value="CAK9099338.1"/>
    <property type="molecule type" value="Genomic_DNA"/>
</dbReference>
<gene>
    <name evidence="2" type="ORF">CCMP2556_LOCUS47014</name>
</gene>
<evidence type="ECO:0000313" key="3">
    <source>
        <dbReference type="Proteomes" id="UP001642484"/>
    </source>
</evidence>
<reference evidence="2 3" key="1">
    <citation type="submission" date="2024-02" db="EMBL/GenBank/DDBJ databases">
        <authorList>
            <person name="Chen Y."/>
            <person name="Shah S."/>
            <person name="Dougan E. K."/>
            <person name="Thang M."/>
            <person name="Chan C."/>
        </authorList>
    </citation>
    <scope>NUCLEOTIDE SEQUENCE [LARGE SCALE GENOMIC DNA]</scope>
</reference>
<proteinExistence type="predicted"/>
<dbReference type="Proteomes" id="UP001642484">
    <property type="component" value="Unassembled WGS sequence"/>
</dbReference>
<comment type="caution">
    <text evidence="2">The sequence shown here is derived from an EMBL/GenBank/DDBJ whole genome shotgun (WGS) entry which is preliminary data.</text>
</comment>
<organism evidence="2 3">
    <name type="scientific">Durusdinium trenchii</name>
    <dbReference type="NCBI Taxonomy" id="1381693"/>
    <lineage>
        <taxon>Eukaryota</taxon>
        <taxon>Sar</taxon>
        <taxon>Alveolata</taxon>
        <taxon>Dinophyceae</taxon>
        <taxon>Suessiales</taxon>
        <taxon>Symbiodiniaceae</taxon>
        <taxon>Durusdinium</taxon>
    </lineage>
</organism>
<evidence type="ECO:0000256" key="1">
    <source>
        <dbReference type="SAM" id="MobiDB-lite"/>
    </source>
</evidence>
<protein>
    <submittedName>
        <fullName evidence="2">Uncharacterized protein</fullName>
    </submittedName>
</protein>
<evidence type="ECO:0000313" key="2">
    <source>
        <dbReference type="EMBL" id="CAK9099338.1"/>
    </source>
</evidence>
<accession>A0ABP0RI04</accession>